<evidence type="ECO:0000313" key="3">
    <source>
        <dbReference type="Proteomes" id="UP001319080"/>
    </source>
</evidence>
<sequence length="256" mass="30248">MIISYAFAKIFQTQFVTQPSIYDRPVGSLNGFLLTWHYFGYSYWYSLVIAFTQIASSILLFFRRTTRAGVIIFLTFMVNILLTDFAYDIDAAKGMALTLTAMALFVLLSDFKFLWKYFVEEPPLFQDSDRPRWMNKASKIKFIYIPFVFIGLFVLITFLRDKYMSRNEFYGTWENVITLERLHFEAGHTFQLMKQHEFESFASGAYTFTGDSIVLKSEVRNDSDTLEIYLQGTYTLTLEQLTMRSKDRDWEFKRIR</sequence>
<feature type="transmembrane region" description="Helical" evidence="1">
    <location>
        <begin position="69"/>
        <end position="87"/>
    </location>
</feature>
<feature type="transmembrane region" description="Helical" evidence="1">
    <location>
        <begin position="99"/>
        <end position="119"/>
    </location>
</feature>
<dbReference type="EMBL" id="JAHESE010000028">
    <property type="protein sequence ID" value="MBT1711024.1"/>
    <property type="molecule type" value="Genomic_DNA"/>
</dbReference>
<name>A0AAP2E2T7_9BACT</name>
<organism evidence="2 3">
    <name type="scientific">Dawidia cretensis</name>
    <dbReference type="NCBI Taxonomy" id="2782350"/>
    <lineage>
        <taxon>Bacteria</taxon>
        <taxon>Pseudomonadati</taxon>
        <taxon>Bacteroidota</taxon>
        <taxon>Cytophagia</taxon>
        <taxon>Cytophagales</taxon>
        <taxon>Chryseotaleaceae</taxon>
        <taxon>Dawidia</taxon>
    </lineage>
</organism>
<keyword evidence="3" id="KW-1185">Reference proteome</keyword>
<protein>
    <submittedName>
        <fullName evidence="2">Uncharacterized protein</fullName>
    </submittedName>
</protein>
<proteinExistence type="predicted"/>
<reference evidence="2 3" key="1">
    <citation type="submission" date="2021-05" db="EMBL/GenBank/DDBJ databases">
        <title>A Polyphasic approach of four new species of the genus Ohtaekwangia: Ohtaekwangia histidinii sp. nov., Ohtaekwangia cretensis sp. nov., Ohtaekwangia indiensis sp. nov., Ohtaekwangia reichenbachii sp. nov. from diverse environment.</title>
        <authorList>
            <person name="Octaviana S."/>
        </authorList>
    </citation>
    <scope>NUCLEOTIDE SEQUENCE [LARGE SCALE GENOMIC DNA]</scope>
    <source>
        <strain evidence="2 3">PWU5</strain>
    </source>
</reference>
<evidence type="ECO:0000313" key="2">
    <source>
        <dbReference type="EMBL" id="MBT1711024.1"/>
    </source>
</evidence>
<keyword evidence="1" id="KW-0472">Membrane</keyword>
<comment type="caution">
    <text evidence="2">The sequence shown here is derived from an EMBL/GenBank/DDBJ whole genome shotgun (WGS) entry which is preliminary data.</text>
</comment>
<dbReference type="Proteomes" id="UP001319080">
    <property type="component" value="Unassembled WGS sequence"/>
</dbReference>
<feature type="transmembrane region" description="Helical" evidence="1">
    <location>
        <begin position="140"/>
        <end position="159"/>
    </location>
</feature>
<accession>A0AAP2E2T7</accession>
<keyword evidence="1" id="KW-1133">Transmembrane helix</keyword>
<dbReference type="AlphaFoldDB" id="A0AAP2E2T7"/>
<gene>
    <name evidence="2" type="ORF">KK062_22465</name>
</gene>
<feature type="transmembrane region" description="Helical" evidence="1">
    <location>
        <begin position="43"/>
        <end position="62"/>
    </location>
</feature>
<keyword evidence="1" id="KW-0812">Transmembrane</keyword>
<evidence type="ECO:0000256" key="1">
    <source>
        <dbReference type="SAM" id="Phobius"/>
    </source>
</evidence>